<proteinExistence type="predicted"/>
<dbReference type="FunFam" id="2.10.110.10:FF:000119">
    <property type="entry name" value="LIM domain protein"/>
    <property type="match status" value="1"/>
</dbReference>
<protein>
    <recommendedName>
        <fullName evidence="7">LIM zinc-binding domain-containing protein</fullName>
    </recommendedName>
</protein>
<comment type="caution">
    <text evidence="8">The sequence shown here is derived from an EMBL/GenBank/DDBJ whole genome shotgun (WGS) entry which is preliminary data.</text>
</comment>
<feature type="region of interest" description="Disordered" evidence="6">
    <location>
        <begin position="495"/>
        <end position="523"/>
    </location>
</feature>
<organism evidence="8 9">
    <name type="scientific">Monascus purpureus</name>
    <name type="common">Red mold</name>
    <name type="synonym">Monascus anka</name>
    <dbReference type="NCBI Taxonomy" id="5098"/>
    <lineage>
        <taxon>Eukaryota</taxon>
        <taxon>Fungi</taxon>
        <taxon>Dikarya</taxon>
        <taxon>Ascomycota</taxon>
        <taxon>Pezizomycotina</taxon>
        <taxon>Eurotiomycetes</taxon>
        <taxon>Eurotiomycetidae</taxon>
        <taxon>Eurotiales</taxon>
        <taxon>Aspergillaceae</taxon>
        <taxon>Monascus</taxon>
    </lineage>
</organism>
<accession>A0A507QWC4</accession>
<evidence type="ECO:0000256" key="2">
    <source>
        <dbReference type="ARBA" id="ARBA00022737"/>
    </source>
</evidence>
<gene>
    <name evidence="8" type="ORF">MPDQ_005452</name>
</gene>
<keyword evidence="4 5" id="KW-0440">LIM domain</keyword>
<dbReference type="CDD" id="cd09397">
    <property type="entry name" value="LIM1_UF1"/>
    <property type="match status" value="1"/>
</dbReference>
<dbReference type="PANTHER" id="PTHR24207:SF2">
    <property type="entry name" value="ZYX102 PROTEIN"/>
    <property type="match status" value="1"/>
</dbReference>
<evidence type="ECO:0000256" key="3">
    <source>
        <dbReference type="ARBA" id="ARBA00022833"/>
    </source>
</evidence>
<evidence type="ECO:0000313" key="8">
    <source>
        <dbReference type="EMBL" id="TQB73805.1"/>
    </source>
</evidence>
<dbReference type="SMART" id="SM00132">
    <property type="entry name" value="LIM"/>
    <property type="match status" value="2"/>
</dbReference>
<feature type="compositionally biased region" description="Polar residues" evidence="6">
    <location>
        <begin position="322"/>
        <end position="334"/>
    </location>
</feature>
<keyword evidence="9" id="KW-1185">Reference proteome</keyword>
<feature type="region of interest" description="Disordered" evidence="6">
    <location>
        <begin position="65"/>
        <end position="482"/>
    </location>
</feature>
<dbReference type="PROSITE" id="PS50023">
    <property type="entry name" value="LIM_DOMAIN_2"/>
    <property type="match status" value="2"/>
</dbReference>
<evidence type="ECO:0000256" key="5">
    <source>
        <dbReference type="PROSITE-ProRule" id="PRU00125"/>
    </source>
</evidence>
<feature type="compositionally biased region" description="Polar residues" evidence="6">
    <location>
        <begin position="256"/>
        <end position="274"/>
    </location>
</feature>
<keyword evidence="2" id="KW-0677">Repeat</keyword>
<feature type="domain" description="LIM zinc-binding" evidence="7">
    <location>
        <begin position="525"/>
        <end position="588"/>
    </location>
</feature>
<feature type="compositionally biased region" description="Low complexity" evidence="6">
    <location>
        <begin position="211"/>
        <end position="224"/>
    </location>
</feature>
<feature type="compositionally biased region" description="Polar residues" evidence="6">
    <location>
        <begin position="71"/>
        <end position="87"/>
    </location>
</feature>
<keyword evidence="1 5" id="KW-0479">Metal-binding</keyword>
<feature type="region of interest" description="Disordered" evidence="6">
    <location>
        <begin position="1"/>
        <end position="26"/>
    </location>
</feature>
<dbReference type="Proteomes" id="UP000319663">
    <property type="component" value="Unassembled WGS sequence"/>
</dbReference>
<feature type="compositionally biased region" description="Pro residues" evidence="6">
    <location>
        <begin position="246"/>
        <end position="255"/>
    </location>
</feature>
<dbReference type="InterPro" id="IPR001781">
    <property type="entry name" value="Znf_LIM"/>
</dbReference>
<feature type="compositionally biased region" description="Low complexity" evidence="6">
    <location>
        <begin position="393"/>
        <end position="422"/>
    </location>
</feature>
<feature type="region of interest" description="Disordered" evidence="6">
    <location>
        <begin position="656"/>
        <end position="711"/>
    </location>
</feature>
<evidence type="ECO:0000256" key="1">
    <source>
        <dbReference type="ARBA" id="ARBA00022723"/>
    </source>
</evidence>
<dbReference type="GO" id="GO:0030695">
    <property type="term" value="F:GTPase regulator activity"/>
    <property type="evidence" value="ECO:0007669"/>
    <property type="project" value="UniProtKB-ARBA"/>
</dbReference>
<dbReference type="Gene3D" id="2.10.110.10">
    <property type="entry name" value="Cysteine Rich Protein"/>
    <property type="match status" value="2"/>
</dbReference>
<evidence type="ECO:0000313" key="9">
    <source>
        <dbReference type="Proteomes" id="UP000319663"/>
    </source>
</evidence>
<dbReference type="SUPFAM" id="SSF57716">
    <property type="entry name" value="Glucocorticoid receptor-like (DNA-binding domain)"/>
    <property type="match status" value="1"/>
</dbReference>
<dbReference type="CDD" id="cd08368">
    <property type="entry name" value="LIM"/>
    <property type="match status" value="1"/>
</dbReference>
<evidence type="ECO:0000256" key="4">
    <source>
        <dbReference type="ARBA" id="ARBA00023038"/>
    </source>
</evidence>
<feature type="domain" description="LIM zinc-binding" evidence="7">
    <location>
        <begin position="589"/>
        <end position="655"/>
    </location>
</feature>
<dbReference type="AlphaFoldDB" id="A0A507QWC4"/>
<feature type="compositionally biased region" description="Polar residues" evidence="6">
    <location>
        <begin position="182"/>
        <end position="198"/>
    </location>
</feature>
<dbReference type="EMBL" id="VIFY01000039">
    <property type="protein sequence ID" value="TQB73805.1"/>
    <property type="molecule type" value="Genomic_DNA"/>
</dbReference>
<evidence type="ECO:0000259" key="7">
    <source>
        <dbReference type="PROSITE" id="PS50023"/>
    </source>
</evidence>
<dbReference type="FunFam" id="2.10.110.10:FF:000105">
    <property type="entry name" value="Similar to LIM domain-containing protein"/>
    <property type="match status" value="1"/>
</dbReference>
<keyword evidence="3 5" id="KW-0862">Zinc</keyword>
<dbReference type="STRING" id="5098.A0A507QWC4"/>
<dbReference type="PANTHER" id="PTHR24207">
    <property type="entry name" value="ZYX102 PROTEIN"/>
    <property type="match status" value="1"/>
</dbReference>
<dbReference type="Pfam" id="PF00412">
    <property type="entry name" value="LIM"/>
    <property type="match status" value="2"/>
</dbReference>
<name>A0A507QWC4_MONPU</name>
<feature type="compositionally biased region" description="Basic and acidic residues" evidence="6">
    <location>
        <begin position="278"/>
        <end position="288"/>
    </location>
</feature>
<dbReference type="GO" id="GO:0046872">
    <property type="term" value="F:metal ion binding"/>
    <property type="evidence" value="ECO:0007669"/>
    <property type="project" value="UniProtKB-KW"/>
</dbReference>
<evidence type="ECO:0000256" key="6">
    <source>
        <dbReference type="SAM" id="MobiDB-lite"/>
    </source>
</evidence>
<feature type="compositionally biased region" description="Basic and acidic residues" evidence="6">
    <location>
        <begin position="350"/>
        <end position="360"/>
    </location>
</feature>
<reference evidence="8 9" key="1">
    <citation type="submission" date="2019-06" db="EMBL/GenBank/DDBJ databases">
        <title>Wine fermentation using esterase from Monascus purpureus.</title>
        <authorList>
            <person name="Geng C."/>
            <person name="Zhang Y."/>
        </authorList>
    </citation>
    <scope>NUCLEOTIDE SEQUENCE [LARGE SCALE GENOMIC DNA]</scope>
    <source>
        <strain evidence="8">HQ1</strain>
    </source>
</reference>
<sequence length="711" mass="77838">MAMGEHVCNKSPINSSSSPLERRELLPTSTSLATSAMSRIAAKESKGAKFKPLAPIDSVAANKAFLRPSPGNFTSRSASPLTASSRPRSPFRAPQSSLSARLPPNPSSPPGLVNLDCAFPPFPAARSRSATKTGVPPLLKLHKPSASDQPPIPPLQHRRTATPAVNEELNNGQSPMAPPPLSQSLPESKDQASSSTTMLDMFHRRNFSVDSKSSYRTSHSSKLSMAMSNHRPSVGSLLRAARPSEDVPPMPPPPARSQTGSPSSFGNLSQSVKSTKIHHSERSERDLDLGITTETSDSRAEDEEADSGLYKSLREHLRLDVTNLSEENETSTSAPAEIKYQPFRPSAFSRENHETQKEYDGFNADQKFSDMDSDDEETLSVSNFARSLGLDISDSSAESSSSEFSRPETGSGSSMSSLPSEENLSRYKPLEPGRLYSVSEESLSRNRRRMLDESAQSESPTELEPPPPLPMHLVSPDSPTDPAILQGSVSLIPENKCRQPEPRSPLRPNMPRSATAPTPRARPKGRCKGCGELIMGKSVSSADGRLTGRYHRACFVCYHCRAPFETADFYVLDDHPYCAQHYHELNGSLCSSCNQGIEGQYLETVERTGHGPSDRQKFHPGCLRCFMCQISLNGDYFEWNGQVYCERDARRAAAMPPRNYRRPTVASSPLSPYPPGSSGRLDPYGLGHGHYPAPSGPKRFPERRTTRLMMI</sequence>